<dbReference type="GO" id="GO:0004674">
    <property type="term" value="F:protein serine/threonine kinase activity"/>
    <property type="evidence" value="ECO:0007669"/>
    <property type="project" value="UniProtKB-KW"/>
</dbReference>
<dbReference type="SUPFAM" id="SSF56112">
    <property type="entry name" value="Protein kinase-like (PK-like)"/>
    <property type="match status" value="1"/>
</dbReference>
<evidence type="ECO:0000256" key="11">
    <source>
        <dbReference type="ARBA" id="ARBA00023136"/>
    </source>
</evidence>
<dbReference type="EMBL" id="KI395483">
    <property type="protein sequence ID" value="ERM98242.1"/>
    <property type="molecule type" value="Genomic_DNA"/>
</dbReference>
<evidence type="ECO:0000256" key="6">
    <source>
        <dbReference type="ARBA" id="ARBA00022729"/>
    </source>
</evidence>
<dbReference type="InterPro" id="IPR011009">
    <property type="entry name" value="Kinase-like_dom_sf"/>
</dbReference>
<reference evidence="20" key="1">
    <citation type="journal article" date="2013" name="Science">
        <title>The Amborella genome and the evolution of flowering plants.</title>
        <authorList>
            <consortium name="Amborella Genome Project"/>
        </authorList>
    </citation>
    <scope>NUCLEOTIDE SEQUENCE [LARGE SCALE GENOMIC DNA]</scope>
</reference>
<dbReference type="PROSITE" id="PS50011">
    <property type="entry name" value="PROTEIN_KINASE_DOM"/>
    <property type="match status" value="1"/>
</dbReference>
<dbReference type="InterPro" id="IPR001245">
    <property type="entry name" value="Ser-Thr/Tyr_kinase_cat_dom"/>
</dbReference>
<comment type="similarity">
    <text evidence="17">Belongs to the protein kinase superfamily.</text>
</comment>
<evidence type="ECO:0000256" key="12">
    <source>
        <dbReference type="ARBA" id="ARBA00023170"/>
    </source>
</evidence>
<keyword evidence="11" id="KW-0472">Membrane</keyword>
<sequence>MFEGRHGNWKLRVSLLAVCRPGCQDQVLGSVFASCSLSHTHRVEPACEFTKAGFMGNCLNANVRPKKSNTVTLSSQTSNSGLCPRAQVPFPSSNKTSAFSINSCGDTPTPRIKGDANSCQNLKTFTFDELKAATRNFHCDGLIGEGGFGFVFKGWIHESTLSPTKPGMGIVVAVKKLKLNGLQGHKEWQTEVNYLGQLHHENLVKLIGYCSEAENKLLVYEFMPKGSLENHLFRRGRHTLPWDVRVKVAMGVAQGLSYLHNAEIQIIYRDLKASNILLDSDFNAKLTDFGFAREGPRGDDSHVSTRVVGTHGYAAPEYLATGRLTTKSDVYSFGVLLLELLSGRRAIEESKSQAEWCLVNWAKSFLTERKKVFRIMDTNLQGQYSHREAQVVATLALQCVSWEAKTRPKMREILNILEQLKDKGNDENPPNRTARVLKAH</sequence>
<dbReference type="OrthoDB" id="4062651at2759"/>
<proteinExistence type="inferred from homology"/>
<keyword evidence="3 17" id="KW-0723">Serine/threonine-protein kinase</keyword>
<dbReference type="GO" id="GO:0016020">
    <property type="term" value="C:membrane"/>
    <property type="evidence" value="ECO:0007669"/>
    <property type="project" value="UniProtKB-SubCell"/>
</dbReference>
<dbReference type="FunFam" id="3.30.200.20:FF:000228">
    <property type="entry name" value="Serine/threonine-protein kinase BIK1"/>
    <property type="match status" value="1"/>
</dbReference>
<dbReference type="Gene3D" id="3.30.200.20">
    <property type="entry name" value="Phosphorylase Kinase, domain 1"/>
    <property type="match status" value="1"/>
</dbReference>
<evidence type="ECO:0000313" key="19">
    <source>
        <dbReference type="EMBL" id="ERM98242.1"/>
    </source>
</evidence>
<keyword evidence="10" id="KW-1133">Transmembrane helix</keyword>
<dbReference type="PROSITE" id="PS00107">
    <property type="entry name" value="PROTEIN_KINASE_ATP"/>
    <property type="match status" value="1"/>
</dbReference>
<dbReference type="FunFam" id="1.10.510.10:FF:000287">
    <property type="entry name" value="probable LRR receptor-like serine/threonine-protein kinase RKF3"/>
    <property type="match status" value="1"/>
</dbReference>
<feature type="domain" description="Protein kinase" evidence="18">
    <location>
        <begin position="137"/>
        <end position="420"/>
    </location>
</feature>
<dbReference type="Gene3D" id="1.10.510.10">
    <property type="entry name" value="Transferase(Phosphotransferase) domain 1"/>
    <property type="match status" value="1"/>
</dbReference>
<keyword evidence="13" id="KW-0325">Glycoprotein</keyword>
<comment type="catalytic activity">
    <reaction evidence="14">
        <text>L-threonyl-[protein] + ATP = O-phospho-L-threonyl-[protein] + ADP + H(+)</text>
        <dbReference type="Rhea" id="RHEA:46608"/>
        <dbReference type="Rhea" id="RHEA-COMP:11060"/>
        <dbReference type="Rhea" id="RHEA-COMP:11605"/>
        <dbReference type="ChEBI" id="CHEBI:15378"/>
        <dbReference type="ChEBI" id="CHEBI:30013"/>
        <dbReference type="ChEBI" id="CHEBI:30616"/>
        <dbReference type="ChEBI" id="CHEBI:61977"/>
        <dbReference type="ChEBI" id="CHEBI:456216"/>
        <dbReference type="EC" id="2.7.11.1"/>
    </reaction>
</comment>
<evidence type="ECO:0000259" key="18">
    <source>
        <dbReference type="PROSITE" id="PS50011"/>
    </source>
</evidence>
<dbReference type="CDD" id="cd14066">
    <property type="entry name" value="STKc_IRAK"/>
    <property type="match status" value="1"/>
</dbReference>
<accession>W1NR18</accession>
<dbReference type="EC" id="2.7.11.1" evidence="2"/>
<protein>
    <recommendedName>
        <fullName evidence="2">non-specific serine/threonine protein kinase</fullName>
        <ecNumber evidence="2">2.7.11.1</ecNumber>
    </recommendedName>
</protein>
<keyword evidence="8" id="KW-0418">Kinase</keyword>
<dbReference type="SMART" id="SM00220">
    <property type="entry name" value="S_TKc"/>
    <property type="match status" value="1"/>
</dbReference>
<comment type="catalytic activity">
    <reaction evidence="15">
        <text>L-seryl-[protein] + ATP = O-phospho-L-seryl-[protein] + ADP + H(+)</text>
        <dbReference type="Rhea" id="RHEA:17989"/>
        <dbReference type="Rhea" id="RHEA-COMP:9863"/>
        <dbReference type="Rhea" id="RHEA-COMP:11604"/>
        <dbReference type="ChEBI" id="CHEBI:15378"/>
        <dbReference type="ChEBI" id="CHEBI:29999"/>
        <dbReference type="ChEBI" id="CHEBI:30616"/>
        <dbReference type="ChEBI" id="CHEBI:83421"/>
        <dbReference type="ChEBI" id="CHEBI:456216"/>
        <dbReference type="EC" id="2.7.11.1"/>
    </reaction>
</comment>
<dbReference type="Gramene" id="ERM98242">
    <property type="protein sequence ID" value="ERM98242"/>
    <property type="gene ID" value="AMTR_s00095p00164150"/>
</dbReference>
<dbReference type="AlphaFoldDB" id="W1NR18"/>
<feature type="binding site" evidence="16">
    <location>
        <position position="176"/>
    </location>
    <ligand>
        <name>ATP</name>
        <dbReference type="ChEBI" id="CHEBI:30616"/>
    </ligand>
</feature>
<evidence type="ECO:0000256" key="8">
    <source>
        <dbReference type="ARBA" id="ARBA00022777"/>
    </source>
</evidence>
<keyword evidence="12" id="KW-0675">Receptor</keyword>
<evidence type="ECO:0000256" key="2">
    <source>
        <dbReference type="ARBA" id="ARBA00012513"/>
    </source>
</evidence>
<dbReference type="Pfam" id="PF07714">
    <property type="entry name" value="PK_Tyr_Ser-Thr"/>
    <property type="match status" value="1"/>
</dbReference>
<evidence type="ECO:0000256" key="5">
    <source>
        <dbReference type="ARBA" id="ARBA00022692"/>
    </source>
</evidence>
<keyword evidence="7 16" id="KW-0547">Nucleotide-binding</keyword>
<evidence type="ECO:0000256" key="1">
    <source>
        <dbReference type="ARBA" id="ARBA00004479"/>
    </source>
</evidence>
<dbReference type="GO" id="GO:0005524">
    <property type="term" value="F:ATP binding"/>
    <property type="evidence" value="ECO:0007669"/>
    <property type="project" value="UniProtKB-UniRule"/>
</dbReference>
<evidence type="ECO:0000256" key="7">
    <source>
        <dbReference type="ARBA" id="ARBA00022741"/>
    </source>
</evidence>
<evidence type="ECO:0000256" key="17">
    <source>
        <dbReference type="RuleBase" id="RU000304"/>
    </source>
</evidence>
<evidence type="ECO:0000313" key="20">
    <source>
        <dbReference type="Proteomes" id="UP000017836"/>
    </source>
</evidence>
<evidence type="ECO:0000256" key="13">
    <source>
        <dbReference type="ARBA" id="ARBA00023180"/>
    </source>
</evidence>
<dbReference type="HOGENOM" id="CLU_000288_21_1_1"/>
<gene>
    <name evidence="19" type="ORF">AMTR_s00095p00164150</name>
</gene>
<dbReference type="STRING" id="13333.W1NR18"/>
<dbReference type="Proteomes" id="UP000017836">
    <property type="component" value="Unassembled WGS sequence"/>
</dbReference>
<evidence type="ECO:0000256" key="4">
    <source>
        <dbReference type="ARBA" id="ARBA00022679"/>
    </source>
</evidence>
<dbReference type="InterPro" id="IPR008271">
    <property type="entry name" value="Ser/Thr_kinase_AS"/>
</dbReference>
<organism evidence="19 20">
    <name type="scientific">Amborella trichopoda</name>
    <dbReference type="NCBI Taxonomy" id="13333"/>
    <lineage>
        <taxon>Eukaryota</taxon>
        <taxon>Viridiplantae</taxon>
        <taxon>Streptophyta</taxon>
        <taxon>Embryophyta</taxon>
        <taxon>Tracheophyta</taxon>
        <taxon>Spermatophyta</taxon>
        <taxon>Magnoliopsida</taxon>
        <taxon>Amborellales</taxon>
        <taxon>Amborellaceae</taxon>
        <taxon>Amborella</taxon>
    </lineage>
</organism>
<dbReference type="InterPro" id="IPR000719">
    <property type="entry name" value="Prot_kinase_dom"/>
</dbReference>
<evidence type="ECO:0000256" key="14">
    <source>
        <dbReference type="ARBA" id="ARBA00047899"/>
    </source>
</evidence>
<dbReference type="PROSITE" id="PS00108">
    <property type="entry name" value="PROTEIN_KINASE_ST"/>
    <property type="match status" value="1"/>
</dbReference>
<evidence type="ECO:0000256" key="15">
    <source>
        <dbReference type="ARBA" id="ARBA00048679"/>
    </source>
</evidence>
<evidence type="ECO:0000256" key="16">
    <source>
        <dbReference type="PROSITE-ProRule" id="PRU10141"/>
    </source>
</evidence>
<keyword evidence="6" id="KW-0732">Signal</keyword>
<dbReference type="eggNOG" id="KOG1187">
    <property type="taxonomic scope" value="Eukaryota"/>
</dbReference>
<keyword evidence="4" id="KW-0808">Transferase</keyword>
<keyword evidence="20" id="KW-1185">Reference proteome</keyword>
<name>W1NR18_AMBTC</name>
<evidence type="ECO:0000256" key="10">
    <source>
        <dbReference type="ARBA" id="ARBA00022989"/>
    </source>
</evidence>
<dbReference type="InterPro" id="IPR017441">
    <property type="entry name" value="Protein_kinase_ATP_BS"/>
</dbReference>
<comment type="subcellular location">
    <subcellularLocation>
        <location evidence="1">Membrane</location>
        <topology evidence="1">Single-pass type I membrane protein</topology>
    </subcellularLocation>
</comment>
<keyword evidence="9 16" id="KW-0067">ATP-binding</keyword>
<evidence type="ECO:0000256" key="3">
    <source>
        <dbReference type="ARBA" id="ARBA00022527"/>
    </source>
</evidence>
<evidence type="ECO:0000256" key="9">
    <source>
        <dbReference type="ARBA" id="ARBA00022840"/>
    </source>
</evidence>
<dbReference type="PANTHER" id="PTHR45621">
    <property type="entry name" value="OS01G0588500 PROTEIN-RELATED"/>
    <property type="match status" value="1"/>
</dbReference>
<keyword evidence="5" id="KW-0812">Transmembrane</keyword>
<dbReference type="InterPro" id="IPR050823">
    <property type="entry name" value="Plant_Ser_Thr_Prot_Kinase"/>
</dbReference>